<evidence type="ECO:0000313" key="6">
    <source>
        <dbReference type="Proteomes" id="UP001225933"/>
    </source>
</evidence>
<evidence type="ECO:0000256" key="3">
    <source>
        <dbReference type="ARBA" id="ARBA00038502"/>
    </source>
</evidence>
<feature type="non-terminal residue" evidence="5">
    <location>
        <position position="1"/>
    </location>
</feature>
<dbReference type="EMBL" id="JAUHGV010000283">
    <property type="protein sequence ID" value="MDN4015312.1"/>
    <property type="molecule type" value="Genomic_DNA"/>
</dbReference>
<name>A0AAJ1RAH9_9FLAO</name>
<dbReference type="PANTHER" id="PTHR43792">
    <property type="entry name" value="GNAT FAMILY, PUTATIVE (AFU_ORTHOLOGUE AFUA_3G00765)-RELATED-RELATED"/>
    <property type="match status" value="1"/>
</dbReference>
<evidence type="ECO:0000256" key="2">
    <source>
        <dbReference type="ARBA" id="ARBA00023315"/>
    </source>
</evidence>
<evidence type="ECO:0000256" key="1">
    <source>
        <dbReference type="ARBA" id="ARBA00022679"/>
    </source>
</evidence>
<reference evidence="5" key="1">
    <citation type="submission" date="2023-06" db="EMBL/GenBank/DDBJ databases">
        <title>Two Chryseobacterium gambrini strains from China.</title>
        <authorList>
            <person name="Zeng J."/>
            <person name="Wu Y."/>
        </authorList>
    </citation>
    <scope>NUCLEOTIDE SEQUENCE</scope>
    <source>
        <strain evidence="5">SQ219</strain>
    </source>
</reference>
<dbReference type="AlphaFoldDB" id="A0AAJ1RAH9"/>
<evidence type="ECO:0000259" key="4">
    <source>
        <dbReference type="PROSITE" id="PS51186"/>
    </source>
</evidence>
<accession>A0AAJ1RAH9</accession>
<organism evidence="5 6">
    <name type="scientific">Chryseobacterium gambrini</name>
    <dbReference type="NCBI Taxonomy" id="373672"/>
    <lineage>
        <taxon>Bacteria</taxon>
        <taxon>Pseudomonadati</taxon>
        <taxon>Bacteroidota</taxon>
        <taxon>Flavobacteriia</taxon>
        <taxon>Flavobacteriales</taxon>
        <taxon>Weeksellaceae</taxon>
        <taxon>Chryseobacterium group</taxon>
        <taxon>Chryseobacterium</taxon>
    </lineage>
</organism>
<dbReference type="Proteomes" id="UP001225933">
    <property type="component" value="Unassembled WGS sequence"/>
</dbReference>
<proteinExistence type="inferred from homology"/>
<dbReference type="InterPro" id="IPR051531">
    <property type="entry name" value="N-acetyltransferase"/>
</dbReference>
<keyword evidence="1 5" id="KW-0808">Transferase</keyword>
<dbReference type="PROSITE" id="PS51186">
    <property type="entry name" value="GNAT"/>
    <property type="match status" value="1"/>
</dbReference>
<feature type="non-terminal residue" evidence="5">
    <location>
        <position position="82"/>
    </location>
</feature>
<keyword evidence="2" id="KW-0012">Acyltransferase</keyword>
<dbReference type="PANTHER" id="PTHR43792:SF8">
    <property type="entry name" value="[RIBOSOMAL PROTEIN US5]-ALANINE N-ACETYLTRANSFERASE"/>
    <property type="match status" value="1"/>
</dbReference>
<dbReference type="InterPro" id="IPR016181">
    <property type="entry name" value="Acyl_CoA_acyltransferase"/>
</dbReference>
<dbReference type="Gene3D" id="3.40.630.30">
    <property type="match status" value="1"/>
</dbReference>
<feature type="domain" description="N-acetyltransferase" evidence="4">
    <location>
        <begin position="1"/>
        <end position="82"/>
    </location>
</feature>
<dbReference type="InterPro" id="IPR000182">
    <property type="entry name" value="GNAT_dom"/>
</dbReference>
<sequence length="82" mass="9298">ADLAVWIHPERQRSGYAREAVTLMVDYAFAELRVHKVTANAYAVNESSRRMLEAVGFTEEGVGREDSFFDGAYHDTHYFGVL</sequence>
<evidence type="ECO:0000313" key="5">
    <source>
        <dbReference type="EMBL" id="MDN4015312.1"/>
    </source>
</evidence>
<gene>
    <name evidence="5" type="ORF">QX233_22950</name>
</gene>
<comment type="caution">
    <text evidence="5">The sequence shown here is derived from an EMBL/GenBank/DDBJ whole genome shotgun (WGS) entry which is preliminary data.</text>
</comment>
<dbReference type="EC" id="2.-.-.-" evidence="5"/>
<comment type="similarity">
    <text evidence="3">Belongs to the acetyltransferase family. RimJ subfamily.</text>
</comment>
<dbReference type="GO" id="GO:0016747">
    <property type="term" value="F:acyltransferase activity, transferring groups other than amino-acyl groups"/>
    <property type="evidence" value="ECO:0007669"/>
    <property type="project" value="InterPro"/>
</dbReference>
<dbReference type="RefSeq" id="WP_290343835.1">
    <property type="nucleotide sequence ID" value="NZ_JAUHGV010000283.1"/>
</dbReference>
<protein>
    <submittedName>
        <fullName evidence="5">GNAT family protein</fullName>
        <ecNumber evidence="5">2.-.-.-</ecNumber>
    </submittedName>
</protein>
<dbReference type="SUPFAM" id="SSF55729">
    <property type="entry name" value="Acyl-CoA N-acyltransferases (Nat)"/>
    <property type="match status" value="1"/>
</dbReference>
<dbReference type="Pfam" id="PF13302">
    <property type="entry name" value="Acetyltransf_3"/>
    <property type="match status" value="1"/>
</dbReference>